<dbReference type="InterPro" id="IPR016047">
    <property type="entry name" value="M23ase_b-sheet_dom"/>
</dbReference>
<dbReference type="PANTHER" id="PTHR21666">
    <property type="entry name" value="PEPTIDASE-RELATED"/>
    <property type="match status" value="1"/>
</dbReference>
<dbReference type="RefSeq" id="WP_076931865.1">
    <property type="nucleotide sequence ID" value="NZ_LT605205.1"/>
</dbReference>
<dbReference type="PANTHER" id="PTHR21666:SF289">
    <property type="entry name" value="L-ALA--D-GLU ENDOPEPTIDASE"/>
    <property type="match status" value="1"/>
</dbReference>
<reference evidence="4 5" key="1">
    <citation type="submission" date="2016-08" db="EMBL/GenBank/DDBJ databases">
        <authorList>
            <person name="Seilhamer J.J."/>
        </authorList>
    </citation>
    <scope>NUCLEOTIDE SEQUENCE [LARGE SCALE GENOMIC DNA]</scope>
    <source>
        <strain evidence="4">M3/6</strain>
    </source>
</reference>
<dbReference type="InterPro" id="IPR050570">
    <property type="entry name" value="Cell_wall_metabolism_enzyme"/>
</dbReference>
<name>A0A1R3T398_9BACT</name>
<keyword evidence="2" id="KW-0812">Transmembrane</keyword>
<dbReference type="GO" id="GO:0004222">
    <property type="term" value="F:metalloendopeptidase activity"/>
    <property type="evidence" value="ECO:0007669"/>
    <property type="project" value="TreeGrafter"/>
</dbReference>
<protein>
    <submittedName>
        <fullName evidence="4">NlpD</fullName>
    </submittedName>
</protein>
<evidence type="ECO:0000256" key="1">
    <source>
        <dbReference type="ARBA" id="ARBA00022729"/>
    </source>
</evidence>
<accession>A0A1R3T398</accession>
<evidence type="ECO:0000313" key="5">
    <source>
        <dbReference type="Proteomes" id="UP000187464"/>
    </source>
</evidence>
<dbReference type="Gene3D" id="2.70.70.10">
    <property type="entry name" value="Glucose Permease (Domain IIA)"/>
    <property type="match status" value="1"/>
</dbReference>
<evidence type="ECO:0000259" key="3">
    <source>
        <dbReference type="Pfam" id="PF01551"/>
    </source>
</evidence>
<sequence>MKHKTSVLIVNSREKTSKVRQVPTHIIVHWRKYAAFLSLLIISFILVSGFLIYQNTSRVYKERLDRANYIRNRIDLHKALTAFASIDSGMYRINSFLQDRGLEKLKMDNMGGISTEFDITNINEFADFYQKQVLGLEETLNSVPIGKPFDGKITSEYGYRRNPFTGRNTEFHGGIDFKGQVGDSIKTTGCGIVTFAGYKGGYGRCVIIEHDKNLQTLYAHLWQIHVKKGDYVQSGQFIGLMGSSGRSTGSHLHYEIIYNRKRINPKKYISIDDEEEIYG</sequence>
<organism evidence="4 5">
    <name type="scientific">Proteiniphilum saccharofermentans</name>
    <dbReference type="NCBI Taxonomy" id="1642647"/>
    <lineage>
        <taxon>Bacteria</taxon>
        <taxon>Pseudomonadati</taxon>
        <taxon>Bacteroidota</taxon>
        <taxon>Bacteroidia</taxon>
        <taxon>Bacteroidales</taxon>
        <taxon>Dysgonomonadaceae</taxon>
        <taxon>Proteiniphilum</taxon>
    </lineage>
</organism>
<keyword evidence="2" id="KW-1133">Transmembrane helix</keyword>
<dbReference type="AlphaFoldDB" id="A0A1R3T398"/>
<feature type="domain" description="M23ase beta-sheet core" evidence="3">
    <location>
        <begin position="171"/>
        <end position="265"/>
    </location>
</feature>
<dbReference type="CDD" id="cd12797">
    <property type="entry name" value="M23_peptidase"/>
    <property type="match status" value="1"/>
</dbReference>
<dbReference type="SUPFAM" id="SSF51261">
    <property type="entry name" value="Duplicated hybrid motif"/>
    <property type="match status" value="1"/>
</dbReference>
<keyword evidence="1" id="KW-0732">Signal</keyword>
<evidence type="ECO:0000313" key="4">
    <source>
        <dbReference type="EMBL" id="SCD22181.1"/>
    </source>
</evidence>
<dbReference type="EMBL" id="LT605205">
    <property type="protein sequence ID" value="SCD22181.1"/>
    <property type="molecule type" value="Genomic_DNA"/>
</dbReference>
<feature type="transmembrane region" description="Helical" evidence="2">
    <location>
        <begin position="33"/>
        <end position="53"/>
    </location>
</feature>
<keyword evidence="2" id="KW-0472">Membrane</keyword>
<keyword evidence="5" id="KW-1185">Reference proteome</keyword>
<dbReference type="KEGG" id="psac:PSM36_3396"/>
<dbReference type="Pfam" id="PF01551">
    <property type="entry name" value="Peptidase_M23"/>
    <property type="match status" value="1"/>
</dbReference>
<gene>
    <name evidence="4" type="ORF">PSM36_3396</name>
</gene>
<dbReference type="STRING" id="1642647.PSM36_3396"/>
<dbReference type="InterPro" id="IPR011055">
    <property type="entry name" value="Dup_hybrid_motif"/>
</dbReference>
<evidence type="ECO:0000256" key="2">
    <source>
        <dbReference type="SAM" id="Phobius"/>
    </source>
</evidence>
<dbReference type="Proteomes" id="UP000187464">
    <property type="component" value="Chromosome I"/>
</dbReference>
<proteinExistence type="predicted"/>